<evidence type="ECO:0000256" key="4">
    <source>
        <dbReference type="ARBA" id="ARBA00022692"/>
    </source>
</evidence>
<keyword evidence="7 10" id="KW-0472">Membrane</keyword>
<keyword evidence="6 11" id="KW-0798">TonB box</keyword>
<dbReference type="AlphaFoldDB" id="F2NHE4"/>
<dbReference type="HOGENOM" id="CLU_008287_18_0_7"/>
<dbReference type="InterPro" id="IPR036942">
    <property type="entry name" value="Beta-barrel_TonB_sf"/>
</dbReference>
<dbReference type="InterPro" id="IPR037066">
    <property type="entry name" value="Plug_dom_sf"/>
</dbReference>
<evidence type="ECO:0000256" key="10">
    <source>
        <dbReference type="PROSITE-ProRule" id="PRU01360"/>
    </source>
</evidence>
<dbReference type="InterPro" id="IPR010917">
    <property type="entry name" value="TonB_rcpt_CS"/>
</dbReference>
<evidence type="ECO:0000256" key="8">
    <source>
        <dbReference type="ARBA" id="ARBA00023170"/>
    </source>
</evidence>
<keyword evidence="16" id="KW-1185">Reference proteome</keyword>
<dbReference type="Pfam" id="PF00593">
    <property type="entry name" value="TonB_dep_Rec_b-barrel"/>
    <property type="match status" value="1"/>
</dbReference>
<evidence type="ECO:0000259" key="13">
    <source>
        <dbReference type="Pfam" id="PF00593"/>
    </source>
</evidence>
<keyword evidence="2 10" id="KW-0813">Transport</keyword>
<dbReference type="GO" id="GO:0009279">
    <property type="term" value="C:cell outer membrane"/>
    <property type="evidence" value="ECO:0007669"/>
    <property type="project" value="UniProtKB-SubCell"/>
</dbReference>
<feature type="chain" id="PRO_5003282621" evidence="12">
    <location>
        <begin position="25"/>
        <end position="691"/>
    </location>
</feature>
<dbReference type="InterPro" id="IPR039426">
    <property type="entry name" value="TonB-dep_rcpt-like"/>
</dbReference>
<dbReference type="CDD" id="cd01347">
    <property type="entry name" value="ligand_gated_channel"/>
    <property type="match status" value="1"/>
</dbReference>
<feature type="signal peptide" evidence="12">
    <location>
        <begin position="1"/>
        <end position="24"/>
    </location>
</feature>
<gene>
    <name evidence="15" type="ordered locus">Desac_1199</name>
</gene>
<keyword evidence="9 10" id="KW-0998">Cell outer membrane</keyword>
<dbReference type="PANTHER" id="PTHR30069:SF29">
    <property type="entry name" value="HEMOGLOBIN AND HEMOGLOBIN-HAPTOGLOBIN-BINDING PROTEIN 1-RELATED"/>
    <property type="match status" value="1"/>
</dbReference>
<feature type="domain" description="TonB-dependent receptor-like beta-barrel" evidence="13">
    <location>
        <begin position="287"/>
        <end position="665"/>
    </location>
</feature>
<dbReference type="RefSeq" id="WP_013706172.1">
    <property type="nucleotide sequence ID" value="NC_015388.1"/>
</dbReference>
<sequence length="691" mass="77513">MKKLFPVVTLAILSVFCLFKAVLAQDQKESPDYQVFTLGEVVISGEKDASSQTTTISTFSAQDIKETHSLTVPEALSYIPGVTVTTGFKNEPDIRIHGFQQYEALILIDGVPYYESNYGKLNLNQLPTDMIARIDVVKGAPSVLYGPGAMGGVINIITKTAGDRATFSGTGEAGSDCAYHVSATHGNSLDRFKYWLNVSRRGMDGWPMSDGFTPRDGKIIKKPGGTTNAILEDGGQRNNSDLEQTSLWGKAGIELGPESKCYLSSYFIDSSWGFPVSTREVIIFPKRPSFSRFARMDKYRDWGMDLNGEHRVNDIIRLRAKFFYHNHVDDFVSYPDLNMINPIAVSTYQDYIAGTSLFADLDPVSWDSLRFAFHFRGDSHEERDDVYLPFAKSLSYTGSVAVENEWRPLDRLPVVVGLSYDWFQVDKAEHNITDKQGNWLYTESLPTGNTKDALNPMVGVSYSFLDQTRVYGSIARKTRFPTLQQLFSSKGGNVNLKPQRSINYTLGLTRPFGKWASGEASIFFYDIENRISRDAPYPDALYRNYAQVEIYGLELVGKLIPRQDLNLRLGYTLMQAKDRSTFRVTDYVIGVPKNKIDLGINYRVPRLATRLHLEGMFLAGQWDQLPSPASPTTEALKTGSYFLLNAQINQPIGNHLEAFAFLSNLLDKNYESQSGFPGPGRTFWLGINTKF</sequence>
<evidence type="ECO:0000256" key="1">
    <source>
        <dbReference type="ARBA" id="ARBA00004571"/>
    </source>
</evidence>
<dbReference type="Proteomes" id="UP000000483">
    <property type="component" value="Chromosome"/>
</dbReference>
<dbReference type="eggNOG" id="COG4206">
    <property type="taxonomic scope" value="Bacteria"/>
</dbReference>
<dbReference type="Gene3D" id="2.170.130.10">
    <property type="entry name" value="TonB-dependent receptor, plug domain"/>
    <property type="match status" value="1"/>
</dbReference>
<accession>F2NHE4</accession>
<evidence type="ECO:0000256" key="6">
    <source>
        <dbReference type="ARBA" id="ARBA00023077"/>
    </source>
</evidence>
<evidence type="ECO:0000256" key="2">
    <source>
        <dbReference type="ARBA" id="ARBA00022448"/>
    </source>
</evidence>
<feature type="domain" description="TonB-dependent receptor plug" evidence="14">
    <location>
        <begin position="50"/>
        <end position="153"/>
    </location>
</feature>
<reference evidence="15 16" key="1">
    <citation type="journal article" date="2011" name="Stand. Genomic Sci.">
        <title>Complete genome sequence of the acetate-degrading sulfate reducer Desulfobacca acetoxidans type strain (ASRB2).</title>
        <authorList>
            <person name="Goker M."/>
            <person name="Teshima H."/>
            <person name="Lapidus A."/>
            <person name="Nolan M."/>
            <person name="Lucas S."/>
            <person name="Hammon N."/>
            <person name="Deshpande S."/>
            <person name="Cheng J.F."/>
            <person name="Tapia R."/>
            <person name="Han C."/>
            <person name="Goodwin L."/>
            <person name="Pitluck S."/>
            <person name="Huntemann M."/>
            <person name="Liolios K."/>
            <person name="Ivanova N."/>
            <person name="Pagani I."/>
            <person name="Mavromatis K."/>
            <person name="Ovchinikova G."/>
            <person name="Pati A."/>
            <person name="Chen A."/>
            <person name="Palaniappan K."/>
            <person name="Land M."/>
            <person name="Hauser L."/>
            <person name="Brambilla E.M."/>
            <person name="Rohde M."/>
            <person name="Spring S."/>
            <person name="Detter J.C."/>
            <person name="Woyke T."/>
            <person name="Bristow J."/>
            <person name="Eisen J.A."/>
            <person name="Markowitz V."/>
            <person name="Hugenholtz P."/>
            <person name="Kyrpides N.C."/>
            <person name="Klenk H.P."/>
        </authorList>
    </citation>
    <scope>NUCLEOTIDE SEQUENCE [LARGE SCALE GENOMIC DNA]</scope>
    <source>
        <strain evidence="16">ATCC 700848 / DSM 11109 / ASRB2</strain>
    </source>
</reference>
<keyword evidence="5 12" id="KW-0732">Signal</keyword>
<dbReference type="InterPro" id="IPR000531">
    <property type="entry name" value="Beta-barrel_TonB"/>
</dbReference>
<dbReference type="PROSITE" id="PS52016">
    <property type="entry name" value="TONB_DEPENDENT_REC_3"/>
    <property type="match status" value="1"/>
</dbReference>
<dbReference type="SUPFAM" id="SSF56935">
    <property type="entry name" value="Porins"/>
    <property type="match status" value="1"/>
</dbReference>
<dbReference type="GO" id="GO:0044718">
    <property type="term" value="P:siderophore transmembrane transport"/>
    <property type="evidence" value="ECO:0007669"/>
    <property type="project" value="TreeGrafter"/>
</dbReference>
<reference evidence="16" key="2">
    <citation type="submission" date="2011-03" db="EMBL/GenBank/DDBJ databases">
        <title>The complete genome of Desulfobacca acetoxidans DSM 11109.</title>
        <authorList>
            <consortium name="US DOE Joint Genome Institute (JGI-PGF)"/>
            <person name="Lucas S."/>
            <person name="Copeland A."/>
            <person name="Lapidus A."/>
            <person name="Bruce D."/>
            <person name="Goodwin L."/>
            <person name="Pitluck S."/>
            <person name="Peters L."/>
            <person name="Kyrpides N."/>
            <person name="Mavromatis K."/>
            <person name="Ivanova N."/>
            <person name="Ovchinnikova G."/>
            <person name="Teshima H."/>
            <person name="Detter J.C."/>
            <person name="Han C."/>
            <person name="Land M."/>
            <person name="Hauser L."/>
            <person name="Markowitz V."/>
            <person name="Cheng J.-F."/>
            <person name="Hugenholtz P."/>
            <person name="Woyke T."/>
            <person name="Wu D."/>
            <person name="Spring S."/>
            <person name="Schueler E."/>
            <person name="Brambilla E."/>
            <person name="Klenk H.-P."/>
            <person name="Eisen J.A."/>
        </authorList>
    </citation>
    <scope>NUCLEOTIDE SEQUENCE [LARGE SCALE GENOMIC DNA]</scope>
    <source>
        <strain evidence="16">ATCC 700848 / DSM 11109 / ASRB2</strain>
    </source>
</reference>
<organism evidence="15 16">
    <name type="scientific">Desulfobacca acetoxidans (strain ATCC 700848 / DSM 11109 / ASRB2)</name>
    <dbReference type="NCBI Taxonomy" id="880072"/>
    <lineage>
        <taxon>Bacteria</taxon>
        <taxon>Pseudomonadati</taxon>
        <taxon>Thermodesulfobacteriota</taxon>
        <taxon>Desulfobaccia</taxon>
        <taxon>Desulfobaccales</taxon>
        <taxon>Desulfobaccaceae</taxon>
        <taxon>Desulfobacca</taxon>
    </lineage>
</organism>
<dbReference type="PROSITE" id="PS01156">
    <property type="entry name" value="TONB_DEPENDENT_REC_2"/>
    <property type="match status" value="1"/>
</dbReference>
<evidence type="ECO:0000256" key="11">
    <source>
        <dbReference type="RuleBase" id="RU003357"/>
    </source>
</evidence>
<keyword evidence="3 10" id="KW-1134">Transmembrane beta strand</keyword>
<dbReference type="OrthoDB" id="9800913at2"/>
<evidence type="ECO:0000256" key="7">
    <source>
        <dbReference type="ARBA" id="ARBA00023136"/>
    </source>
</evidence>
<dbReference type="EMBL" id="CP002629">
    <property type="protein sequence ID" value="AEB09060.1"/>
    <property type="molecule type" value="Genomic_DNA"/>
</dbReference>
<evidence type="ECO:0000313" key="16">
    <source>
        <dbReference type="Proteomes" id="UP000000483"/>
    </source>
</evidence>
<keyword evidence="4 10" id="KW-0812">Transmembrane</keyword>
<dbReference type="KEGG" id="dao:Desac_1199"/>
<dbReference type="PANTHER" id="PTHR30069">
    <property type="entry name" value="TONB-DEPENDENT OUTER MEMBRANE RECEPTOR"/>
    <property type="match status" value="1"/>
</dbReference>
<dbReference type="InterPro" id="IPR012910">
    <property type="entry name" value="Plug_dom"/>
</dbReference>
<proteinExistence type="inferred from homology"/>
<dbReference type="Pfam" id="PF07715">
    <property type="entry name" value="Plug"/>
    <property type="match status" value="1"/>
</dbReference>
<evidence type="ECO:0000256" key="9">
    <source>
        <dbReference type="ARBA" id="ARBA00023237"/>
    </source>
</evidence>
<evidence type="ECO:0000256" key="12">
    <source>
        <dbReference type="SAM" id="SignalP"/>
    </source>
</evidence>
<evidence type="ECO:0000256" key="3">
    <source>
        <dbReference type="ARBA" id="ARBA00022452"/>
    </source>
</evidence>
<evidence type="ECO:0000256" key="5">
    <source>
        <dbReference type="ARBA" id="ARBA00022729"/>
    </source>
</evidence>
<evidence type="ECO:0000259" key="14">
    <source>
        <dbReference type="Pfam" id="PF07715"/>
    </source>
</evidence>
<comment type="subcellular location">
    <subcellularLocation>
        <location evidence="1 10">Cell outer membrane</location>
        <topology evidence="1 10">Multi-pass membrane protein</topology>
    </subcellularLocation>
</comment>
<protein>
    <submittedName>
        <fullName evidence="15">TonB-dependent receptor plug</fullName>
    </submittedName>
</protein>
<dbReference type="STRING" id="880072.Desac_1199"/>
<dbReference type="GO" id="GO:0015344">
    <property type="term" value="F:siderophore uptake transmembrane transporter activity"/>
    <property type="evidence" value="ECO:0007669"/>
    <property type="project" value="TreeGrafter"/>
</dbReference>
<comment type="similarity">
    <text evidence="10 11">Belongs to the TonB-dependent receptor family.</text>
</comment>
<dbReference type="Gene3D" id="2.40.170.20">
    <property type="entry name" value="TonB-dependent receptor, beta-barrel domain"/>
    <property type="match status" value="1"/>
</dbReference>
<name>F2NHE4_DESAR</name>
<keyword evidence="8 15" id="KW-0675">Receptor</keyword>
<evidence type="ECO:0000313" key="15">
    <source>
        <dbReference type="EMBL" id="AEB09060.1"/>
    </source>
</evidence>